<sequence>MTTIAKYISRFRHDSPRSRRERRMECDLNDIKKDFWWINDLRGQLDGERSAELSKRASYISSESDKSATRDDRQIILEALENTPPASLYKLHIGDNQKGDKDDSAELKDPPPNSESEQESSESEIPSDSEMSSDPEILSESDCASLLSDGEPTTSLPLSAEMEEDAEKVIERVRKRLGLFCSHAAISLANNQFTTHWESEHQFSLKADRINSNNLPSIHHMRPCVCQSSNSYSVETMEETSSVDATRHQPTAAIHGRRPEIHQERPDSELDAMRNTFVVTDSSVQTDEQVDAQVTESKCMDDSAVECVPPEIKDDSNTDIWSQENEKKEVQDVTVMDTLDTLVNDVVRSWSTQNSPNIHSDTKNKLYVNVCHTEEISDCLSDGSCKPNKDYVEYDSDAVHEMLTHDPVIRELQQLLLIYKHALLRLSSGPVTTVTRTNDEML</sequence>
<accession>A0A024GTY7</accession>
<feature type="compositionally biased region" description="Acidic residues" evidence="1">
    <location>
        <begin position="116"/>
        <end position="139"/>
    </location>
</feature>
<protein>
    <submittedName>
        <fullName evidence="2">Uncharacterized protein</fullName>
    </submittedName>
</protein>
<gene>
    <name evidence="2" type="ORF">BN9_112650</name>
</gene>
<feature type="compositionally biased region" description="Basic and acidic residues" evidence="1">
    <location>
        <begin position="92"/>
        <end position="109"/>
    </location>
</feature>
<evidence type="ECO:0000313" key="2">
    <source>
        <dbReference type="EMBL" id="CCI49819.1"/>
    </source>
</evidence>
<dbReference type="EMBL" id="CAIX01000347">
    <property type="protein sequence ID" value="CCI49819.1"/>
    <property type="molecule type" value="Genomic_DNA"/>
</dbReference>
<organism evidence="2 3">
    <name type="scientific">Albugo candida</name>
    <dbReference type="NCBI Taxonomy" id="65357"/>
    <lineage>
        <taxon>Eukaryota</taxon>
        <taxon>Sar</taxon>
        <taxon>Stramenopiles</taxon>
        <taxon>Oomycota</taxon>
        <taxon>Peronosporomycetes</taxon>
        <taxon>Albuginales</taxon>
        <taxon>Albuginaceae</taxon>
        <taxon>Albugo</taxon>
    </lineage>
</organism>
<dbReference type="AlphaFoldDB" id="A0A024GTY7"/>
<evidence type="ECO:0000256" key="1">
    <source>
        <dbReference type="SAM" id="MobiDB-lite"/>
    </source>
</evidence>
<evidence type="ECO:0000313" key="3">
    <source>
        <dbReference type="Proteomes" id="UP000053237"/>
    </source>
</evidence>
<comment type="caution">
    <text evidence="2">The sequence shown here is derived from an EMBL/GenBank/DDBJ whole genome shotgun (WGS) entry which is preliminary data.</text>
</comment>
<name>A0A024GTY7_9STRA</name>
<feature type="region of interest" description="Disordered" evidence="1">
    <location>
        <begin position="87"/>
        <end position="140"/>
    </location>
</feature>
<dbReference type="Proteomes" id="UP000053237">
    <property type="component" value="Unassembled WGS sequence"/>
</dbReference>
<reference evidence="2 3" key="1">
    <citation type="submission" date="2012-05" db="EMBL/GenBank/DDBJ databases">
        <title>Recombination and specialization in a pathogen metapopulation.</title>
        <authorList>
            <person name="Gardiner A."/>
            <person name="Kemen E."/>
            <person name="Schultz-Larsen T."/>
            <person name="MacLean D."/>
            <person name="Van Oosterhout C."/>
            <person name="Jones J.D.G."/>
        </authorList>
    </citation>
    <scope>NUCLEOTIDE SEQUENCE [LARGE SCALE GENOMIC DNA]</scope>
    <source>
        <strain evidence="2 3">Ac Nc2</strain>
    </source>
</reference>
<dbReference type="InParanoid" id="A0A024GTY7"/>
<keyword evidence="3" id="KW-1185">Reference proteome</keyword>
<proteinExistence type="predicted"/>